<feature type="domain" description="Fibronectin type III-like" evidence="3">
    <location>
        <begin position="24"/>
        <end position="94"/>
    </location>
</feature>
<accession>A0A7U9DWV6</accession>
<evidence type="ECO:0000256" key="1">
    <source>
        <dbReference type="ARBA" id="ARBA00005336"/>
    </source>
</evidence>
<evidence type="ECO:0000259" key="3">
    <source>
        <dbReference type="SMART" id="SM01217"/>
    </source>
</evidence>
<evidence type="ECO:0000313" key="4">
    <source>
        <dbReference type="EMBL" id="EOY51661.1"/>
    </source>
</evidence>
<gene>
    <name evidence="4" type="ORF">SLI_6956</name>
</gene>
<reference evidence="5" key="1">
    <citation type="journal article" date="2013" name="Genome Biol. Evol.">
        <title>The genome sequence of Streptomyces lividans 66 reveals a novel tRNA-dependent peptide biosynthetic system within a metal-related genomic island.</title>
        <authorList>
            <person name="Cruz-Morales P."/>
            <person name="Vijgenboom E."/>
            <person name="Iruegas-Bocardo F."/>
            <person name="Girard G."/>
            <person name="Yanez-Guerra L.A."/>
            <person name="Ramos-Aboites H.E."/>
            <person name="Pernodet J.L."/>
            <person name="Anne J."/>
            <person name="van Wezel G.P."/>
            <person name="Barona-Gomez F."/>
        </authorList>
    </citation>
    <scope>NUCLEOTIDE SEQUENCE [LARGE SCALE GENOMIC DNA]</scope>
    <source>
        <strain evidence="5">1326</strain>
    </source>
</reference>
<dbReference type="Gene3D" id="2.60.40.10">
    <property type="entry name" value="Immunoglobulins"/>
    <property type="match status" value="1"/>
</dbReference>
<sequence length="111" mass="11792">MTRAGDGLTVRVRVRNTGARAGREVVQVYLARPASALDRPARWLAGYAAVRARPGETVTATVRVPARALRHWSVAEHAWRTEAGPCRVLAGRSAGDVPLAAEVEVVPTASA</sequence>
<name>A0A7U9DWV6_STRLI</name>
<dbReference type="InterPro" id="IPR026891">
    <property type="entry name" value="Fn3-like"/>
</dbReference>
<dbReference type="EMBL" id="CM001889">
    <property type="protein sequence ID" value="EOY51661.1"/>
    <property type="molecule type" value="Genomic_DNA"/>
</dbReference>
<dbReference type="PANTHER" id="PTHR42715">
    <property type="entry name" value="BETA-GLUCOSIDASE"/>
    <property type="match status" value="1"/>
</dbReference>
<proteinExistence type="inferred from homology"/>
<evidence type="ECO:0000256" key="2">
    <source>
        <dbReference type="ARBA" id="ARBA00022801"/>
    </source>
</evidence>
<organism evidence="4 5">
    <name type="scientific">Streptomyces lividans 1326</name>
    <dbReference type="NCBI Taxonomy" id="1200984"/>
    <lineage>
        <taxon>Bacteria</taxon>
        <taxon>Bacillati</taxon>
        <taxon>Actinomycetota</taxon>
        <taxon>Actinomycetes</taxon>
        <taxon>Kitasatosporales</taxon>
        <taxon>Streptomycetaceae</taxon>
        <taxon>Streptomyces</taxon>
    </lineage>
</organism>
<evidence type="ECO:0000313" key="5">
    <source>
        <dbReference type="Proteomes" id="UP000014062"/>
    </source>
</evidence>
<dbReference type="InterPro" id="IPR050288">
    <property type="entry name" value="Cellulose_deg_GH3"/>
</dbReference>
<protein>
    <submittedName>
        <fullName evidence="4">Beta-glucosidase</fullName>
        <ecNumber evidence="4">3.2.1.21</ecNumber>
    </submittedName>
</protein>
<dbReference type="AlphaFoldDB" id="A0A7U9DWV6"/>
<dbReference type="Pfam" id="PF14310">
    <property type="entry name" value="Fn3-like"/>
    <property type="match status" value="1"/>
</dbReference>
<dbReference type="GO" id="GO:0005975">
    <property type="term" value="P:carbohydrate metabolic process"/>
    <property type="evidence" value="ECO:0007669"/>
    <property type="project" value="UniProtKB-ARBA"/>
</dbReference>
<keyword evidence="4" id="KW-0326">Glycosidase</keyword>
<dbReference type="GO" id="GO:0008422">
    <property type="term" value="F:beta-glucosidase activity"/>
    <property type="evidence" value="ECO:0007669"/>
    <property type="project" value="UniProtKB-EC"/>
</dbReference>
<dbReference type="InterPro" id="IPR013783">
    <property type="entry name" value="Ig-like_fold"/>
</dbReference>
<comment type="similarity">
    <text evidence="1">Belongs to the glycosyl hydrolase 3 family.</text>
</comment>
<dbReference type="FunFam" id="2.60.40.10:FF:004881">
    <property type="match status" value="1"/>
</dbReference>
<keyword evidence="2 4" id="KW-0378">Hydrolase</keyword>
<dbReference type="SMART" id="SM01217">
    <property type="entry name" value="Fn3_like"/>
    <property type="match status" value="1"/>
</dbReference>
<dbReference type="PANTHER" id="PTHR42715:SF10">
    <property type="entry name" value="BETA-GLUCOSIDASE"/>
    <property type="match status" value="1"/>
</dbReference>
<dbReference type="EC" id="3.2.1.21" evidence="4"/>
<dbReference type="Proteomes" id="UP000014062">
    <property type="component" value="Chromosome"/>
</dbReference>